<comment type="caution">
    <text evidence="2">The sequence shown here is derived from an EMBL/GenBank/DDBJ whole genome shotgun (WGS) entry which is preliminary data.</text>
</comment>
<accession>A0A841K4D7</accession>
<dbReference type="PANTHER" id="PTHR34610:SF4">
    <property type="entry name" value="SLL8027 PROTEIN"/>
    <property type="match status" value="1"/>
</dbReference>
<dbReference type="SUPFAM" id="SSF88723">
    <property type="entry name" value="PIN domain-like"/>
    <property type="match status" value="1"/>
</dbReference>
<dbReference type="RefSeq" id="WP_184085011.1">
    <property type="nucleotide sequence ID" value="NZ_JACHEK010000007.1"/>
</dbReference>
<evidence type="ECO:0000313" key="3">
    <source>
        <dbReference type="Proteomes" id="UP000538666"/>
    </source>
</evidence>
<feature type="domain" description="PIN" evidence="1">
    <location>
        <begin position="4"/>
        <end position="143"/>
    </location>
</feature>
<protein>
    <submittedName>
        <fullName evidence="2">Putative PIN family toxin of toxin-antitoxin system</fullName>
    </submittedName>
</protein>
<proteinExistence type="predicted"/>
<organism evidence="2 3">
    <name type="scientific">Silvibacterium bohemicum</name>
    <dbReference type="NCBI Taxonomy" id="1577686"/>
    <lineage>
        <taxon>Bacteria</taxon>
        <taxon>Pseudomonadati</taxon>
        <taxon>Acidobacteriota</taxon>
        <taxon>Terriglobia</taxon>
        <taxon>Terriglobales</taxon>
        <taxon>Acidobacteriaceae</taxon>
        <taxon>Silvibacterium</taxon>
    </lineage>
</organism>
<dbReference type="EMBL" id="JACHEK010000007">
    <property type="protein sequence ID" value="MBB6145488.1"/>
    <property type="molecule type" value="Genomic_DNA"/>
</dbReference>
<dbReference type="PANTHER" id="PTHR34610">
    <property type="entry name" value="SSL7007 PROTEIN"/>
    <property type="match status" value="1"/>
</dbReference>
<dbReference type="AlphaFoldDB" id="A0A841K4D7"/>
<dbReference type="InterPro" id="IPR029060">
    <property type="entry name" value="PIN-like_dom_sf"/>
</dbReference>
<sequence>MKPRVVFDTTTVISALLFRSGKLSWLRDHWRENACVPLLSRDTAAELTRVLAYPKFHLLPELTRVLAYPKFHLLPELTRVLAYPKFHLLPEDRHELLAEYLPCCKIVDVRKTCPVLCRDAKDQPFLDLAQSGKADILASGDRDLLVLAGRTPFSILMAEEYRVGFGDRG</sequence>
<dbReference type="NCBIfam" id="TIGR00305">
    <property type="entry name" value="putative toxin-antitoxin system toxin component, PIN family"/>
    <property type="match status" value="1"/>
</dbReference>
<dbReference type="InterPro" id="IPR002716">
    <property type="entry name" value="PIN_dom"/>
</dbReference>
<dbReference type="Proteomes" id="UP000538666">
    <property type="component" value="Unassembled WGS sequence"/>
</dbReference>
<evidence type="ECO:0000259" key="1">
    <source>
        <dbReference type="Pfam" id="PF13470"/>
    </source>
</evidence>
<reference evidence="2 3" key="1">
    <citation type="submission" date="2020-08" db="EMBL/GenBank/DDBJ databases">
        <title>Genomic Encyclopedia of Type Strains, Phase IV (KMG-IV): sequencing the most valuable type-strain genomes for metagenomic binning, comparative biology and taxonomic classification.</title>
        <authorList>
            <person name="Goeker M."/>
        </authorList>
    </citation>
    <scope>NUCLEOTIDE SEQUENCE [LARGE SCALE GENOMIC DNA]</scope>
    <source>
        <strain evidence="2 3">DSM 103733</strain>
    </source>
</reference>
<dbReference type="Pfam" id="PF13470">
    <property type="entry name" value="PIN_3"/>
    <property type="match status" value="1"/>
</dbReference>
<gene>
    <name evidence="2" type="ORF">HNQ77_003449</name>
</gene>
<keyword evidence="3" id="KW-1185">Reference proteome</keyword>
<evidence type="ECO:0000313" key="2">
    <source>
        <dbReference type="EMBL" id="MBB6145488.1"/>
    </source>
</evidence>
<name>A0A841K4D7_9BACT</name>
<dbReference type="InterPro" id="IPR002850">
    <property type="entry name" value="PIN_toxin-like"/>
</dbReference>